<reference evidence="2 3" key="1">
    <citation type="submission" date="2023-08" db="EMBL/GenBank/DDBJ databases">
        <title>Black Yeasts Isolated from many extreme environments.</title>
        <authorList>
            <person name="Coleine C."/>
            <person name="Stajich J.E."/>
            <person name="Selbmann L."/>
        </authorList>
    </citation>
    <scope>NUCLEOTIDE SEQUENCE [LARGE SCALE GENOMIC DNA]</scope>
    <source>
        <strain evidence="2 3">CCFEE 536</strain>
    </source>
</reference>
<evidence type="ECO:0000313" key="2">
    <source>
        <dbReference type="EMBL" id="KAK5018234.1"/>
    </source>
</evidence>
<evidence type="ECO:0000313" key="3">
    <source>
        <dbReference type="Proteomes" id="UP001357485"/>
    </source>
</evidence>
<keyword evidence="3" id="KW-1185">Reference proteome</keyword>
<accession>A0ABR0ISQ3</accession>
<sequence>YIPGMHLRVSEEAEMMGLDLDQFFDEQIGDWSVFEPTQMHGLPQVARGSEQSIEGAEPQVELKS</sequence>
<gene>
    <name evidence="2" type="ORF">LTR16_012769</name>
</gene>
<feature type="region of interest" description="Disordered" evidence="1">
    <location>
        <begin position="44"/>
        <end position="64"/>
    </location>
</feature>
<protein>
    <submittedName>
        <fullName evidence="2">Uncharacterized protein</fullName>
    </submittedName>
</protein>
<dbReference type="EMBL" id="JAVRRA010030058">
    <property type="protein sequence ID" value="KAK5018234.1"/>
    <property type="molecule type" value="Genomic_DNA"/>
</dbReference>
<proteinExistence type="predicted"/>
<feature type="non-terminal residue" evidence="2">
    <location>
        <position position="1"/>
    </location>
</feature>
<dbReference type="Proteomes" id="UP001357485">
    <property type="component" value="Unassembled WGS sequence"/>
</dbReference>
<comment type="caution">
    <text evidence="2">The sequence shown here is derived from an EMBL/GenBank/DDBJ whole genome shotgun (WGS) entry which is preliminary data.</text>
</comment>
<evidence type="ECO:0000256" key="1">
    <source>
        <dbReference type="SAM" id="MobiDB-lite"/>
    </source>
</evidence>
<organism evidence="2 3">
    <name type="scientific">Cryomyces antarcticus</name>
    <dbReference type="NCBI Taxonomy" id="329879"/>
    <lineage>
        <taxon>Eukaryota</taxon>
        <taxon>Fungi</taxon>
        <taxon>Dikarya</taxon>
        <taxon>Ascomycota</taxon>
        <taxon>Pezizomycotina</taxon>
        <taxon>Dothideomycetes</taxon>
        <taxon>Dothideomycetes incertae sedis</taxon>
        <taxon>Cryomyces</taxon>
    </lineage>
</organism>
<name>A0ABR0ISQ3_9PEZI</name>